<gene>
    <name evidence="1" type="primary">slyX</name>
    <name evidence="4" type="ORF">RED65_03920</name>
</gene>
<dbReference type="PANTHER" id="PTHR36508">
    <property type="entry name" value="PROTEIN SLYX"/>
    <property type="match status" value="1"/>
</dbReference>
<feature type="region of interest" description="Disordered" evidence="3">
    <location>
        <begin position="52"/>
        <end position="71"/>
    </location>
</feature>
<feature type="coiled-coil region" evidence="2">
    <location>
        <begin position="2"/>
        <end position="50"/>
    </location>
</feature>
<dbReference type="AlphaFoldDB" id="Q1N1Z1"/>
<keyword evidence="2" id="KW-0175">Coiled coil</keyword>
<sequence>MTDNSDEQITDLQMRIAFLENNVEEMNQVITQQQAQITLLERALKHINSRLDEVGSSQIKGADEETPPPHY</sequence>
<name>Q1N1Z1_9GAMM</name>
<dbReference type="RefSeq" id="WP_007016236.1">
    <property type="nucleotide sequence ID" value="NZ_AAQH01000009.1"/>
</dbReference>
<accession>Q1N1Z1</accession>
<dbReference type="Proteomes" id="UP000004263">
    <property type="component" value="Unassembled WGS sequence"/>
</dbReference>
<dbReference type="InterPro" id="IPR007236">
    <property type="entry name" value="SlyX"/>
</dbReference>
<keyword evidence="5" id="KW-1185">Reference proteome</keyword>
<dbReference type="HOGENOM" id="CLU_180796_4_1_6"/>
<evidence type="ECO:0000256" key="2">
    <source>
        <dbReference type="SAM" id="Coils"/>
    </source>
</evidence>
<protein>
    <recommendedName>
        <fullName evidence="1">Protein SlyX homolog</fullName>
    </recommendedName>
</protein>
<dbReference type="PANTHER" id="PTHR36508:SF1">
    <property type="entry name" value="PROTEIN SLYX"/>
    <property type="match status" value="1"/>
</dbReference>
<organism evidence="4 5">
    <name type="scientific">Bermanella marisrubri</name>
    <dbReference type="NCBI Taxonomy" id="207949"/>
    <lineage>
        <taxon>Bacteria</taxon>
        <taxon>Pseudomonadati</taxon>
        <taxon>Pseudomonadota</taxon>
        <taxon>Gammaproteobacteria</taxon>
        <taxon>Oceanospirillales</taxon>
        <taxon>Oceanospirillaceae</taxon>
        <taxon>Bermanella</taxon>
    </lineage>
</organism>
<dbReference type="HAMAP" id="MF_00715">
    <property type="entry name" value="SlyX"/>
    <property type="match status" value="1"/>
</dbReference>
<dbReference type="Gene3D" id="1.20.5.300">
    <property type="match status" value="1"/>
</dbReference>
<comment type="caution">
    <text evidence="4">The sequence shown here is derived from an EMBL/GenBank/DDBJ whole genome shotgun (WGS) entry which is preliminary data.</text>
</comment>
<dbReference type="Pfam" id="PF04102">
    <property type="entry name" value="SlyX"/>
    <property type="match status" value="1"/>
</dbReference>
<dbReference type="STRING" id="207949.RED65_03920"/>
<dbReference type="EMBL" id="AAQH01000009">
    <property type="protein sequence ID" value="EAT12140.1"/>
    <property type="molecule type" value="Genomic_DNA"/>
</dbReference>
<evidence type="ECO:0000313" key="4">
    <source>
        <dbReference type="EMBL" id="EAT12140.1"/>
    </source>
</evidence>
<reference evidence="4 5" key="1">
    <citation type="submission" date="2006-03" db="EMBL/GenBank/DDBJ databases">
        <authorList>
            <person name="Pinhassi J."/>
            <person name="Pedros-Alio C."/>
            <person name="Ferriera S."/>
            <person name="Johnson J."/>
            <person name="Kravitz S."/>
            <person name="Halpern A."/>
            <person name="Remington K."/>
            <person name="Beeson K."/>
            <person name="Tran B."/>
            <person name="Rogers Y.-H."/>
            <person name="Friedman R."/>
            <person name="Venter J.C."/>
        </authorList>
    </citation>
    <scope>NUCLEOTIDE SEQUENCE [LARGE SCALE GENOMIC DNA]</scope>
    <source>
        <strain evidence="4 5">RED65</strain>
    </source>
</reference>
<evidence type="ECO:0000256" key="3">
    <source>
        <dbReference type="SAM" id="MobiDB-lite"/>
    </source>
</evidence>
<evidence type="ECO:0000313" key="5">
    <source>
        <dbReference type="Proteomes" id="UP000004263"/>
    </source>
</evidence>
<dbReference type="OrthoDB" id="6703068at2"/>
<comment type="similarity">
    <text evidence="1">Belongs to the SlyX family.</text>
</comment>
<proteinExistence type="inferred from homology"/>
<evidence type="ECO:0000256" key="1">
    <source>
        <dbReference type="HAMAP-Rule" id="MF_00715"/>
    </source>
</evidence>